<feature type="region of interest" description="Disordered" evidence="1">
    <location>
        <begin position="52"/>
        <end position="100"/>
    </location>
</feature>
<keyword evidence="4" id="KW-1185">Reference proteome</keyword>
<proteinExistence type="predicted"/>
<comment type="caution">
    <text evidence="3">The sequence shown here is derived from an EMBL/GenBank/DDBJ whole genome shotgun (WGS) entry which is preliminary data.</text>
</comment>
<dbReference type="Proteomes" id="UP001055172">
    <property type="component" value="Unassembled WGS sequence"/>
</dbReference>
<protein>
    <submittedName>
        <fullName evidence="3">Uncharacterized protein</fullName>
    </submittedName>
</protein>
<dbReference type="EMBL" id="BPPX01000004">
    <property type="protein sequence ID" value="GJC79640.1"/>
    <property type="molecule type" value="Genomic_DNA"/>
</dbReference>
<feature type="region of interest" description="Disordered" evidence="1">
    <location>
        <begin position="210"/>
        <end position="260"/>
    </location>
</feature>
<keyword evidence="2" id="KW-0472">Membrane</keyword>
<evidence type="ECO:0000256" key="1">
    <source>
        <dbReference type="SAM" id="MobiDB-lite"/>
    </source>
</evidence>
<evidence type="ECO:0000313" key="3">
    <source>
        <dbReference type="EMBL" id="GJC79640.1"/>
    </source>
</evidence>
<name>A0AA37GEW3_9PEZI</name>
<organism evidence="3 4">
    <name type="scientific">Colletotrichum liriopes</name>
    <dbReference type="NCBI Taxonomy" id="708192"/>
    <lineage>
        <taxon>Eukaryota</taxon>
        <taxon>Fungi</taxon>
        <taxon>Dikarya</taxon>
        <taxon>Ascomycota</taxon>
        <taxon>Pezizomycotina</taxon>
        <taxon>Sordariomycetes</taxon>
        <taxon>Hypocreomycetidae</taxon>
        <taxon>Glomerellales</taxon>
        <taxon>Glomerellaceae</taxon>
        <taxon>Colletotrichum</taxon>
        <taxon>Colletotrichum spaethianum species complex</taxon>
    </lineage>
</organism>
<sequence length="260" mass="27152">MRMLTCHNNSNFNTDFPLCVTAIKPITSNSVASITGFRCGNNRAKGSRLLLESKGQSTTTRTTTSPSASASDSSATTAPASTVENIPAETTTTNPSPAPSPATPVGAIVGGVIGGLAVVGLTVLGIVWIWFRNRRGKGGASTAAPSVMNQSYTYSPMPPTGAPSEPRSPPVHSAYDVNSSYKGYYHQAAVGSPDPESYYHSAPTVSVFTPTASDAPYQPVAASHSSVPDDRRRLSEVPAINPAGTGNNATELPSERYDRY</sequence>
<evidence type="ECO:0000313" key="4">
    <source>
        <dbReference type="Proteomes" id="UP001055172"/>
    </source>
</evidence>
<gene>
    <name evidence="3" type="ORF">ColLi_02478</name>
</gene>
<feature type="compositionally biased region" description="Low complexity" evidence="1">
    <location>
        <begin position="57"/>
        <end position="82"/>
    </location>
</feature>
<accession>A0AA37GEW3</accession>
<keyword evidence="2" id="KW-0812">Transmembrane</keyword>
<feature type="transmembrane region" description="Helical" evidence="2">
    <location>
        <begin position="105"/>
        <end position="131"/>
    </location>
</feature>
<evidence type="ECO:0000256" key="2">
    <source>
        <dbReference type="SAM" id="Phobius"/>
    </source>
</evidence>
<dbReference type="AlphaFoldDB" id="A0AA37GEW3"/>
<keyword evidence="2" id="KW-1133">Transmembrane helix</keyword>
<reference evidence="3 4" key="1">
    <citation type="submission" date="2021-07" db="EMBL/GenBank/DDBJ databases">
        <title>Genome data of Colletotrichum spaethianum.</title>
        <authorList>
            <person name="Utami Y.D."/>
            <person name="Hiruma K."/>
        </authorList>
    </citation>
    <scope>NUCLEOTIDE SEQUENCE [LARGE SCALE GENOMIC DNA]</scope>
    <source>
        <strain evidence="3 4">MAFF 242679</strain>
    </source>
</reference>